<dbReference type="EMBL" id="PEDP01000201">
    <property type="protein sequence ID" value="POS87053.1"/>
    <property type="molecule type" value="Genomic_DNA"/>
</dbReference>
<proteinExistence type="predicted"/>
<keyword evidence="1" id="KW-0175">Coiled coil</keyword>
<dbReference type="AlphaFoldDB" id="A0A2S4PYE8"/>
<evidence type="ECO:0000313" key="3">
    <source>
        <dbReference type="EMBL" id="POS87053.1"/>
    </source>
</evidence>
<reference evidence="3 4" key="1">
    <citation type="submission" date="2017-10" db="EMBL/GenBank/DDBJ databases">
        <title>Development of genomic resources for the powdery mildew, Erysiphe pulchra.</title>
        <authorList>
            <person name="Wadl P.A."/>
            <person name="Mack B.M."/>
            <person name="Moore G."/>
            <person name="Beltz S.B."/>
        </authorList>
    </citation>
    <scope>NUCLEOTIDE SEQUENCE [LARGE SCALE GENOMIC DNA]</scope>
    <source>
        <strain evidence="3">Cflorida</strain>
    </source>
</reference>
<feature type="compositionally biased region" description="Basic and acidic residues" evidence="2">
    <location>
        <begin position="398"/>
        <end position="408"/>
    </location>
</feature>
<protein>
    <recommendedName>
        <fullName evidence="5">Microtubule associated protein</fullName>
    </recommendedName>
</protein>
<evidence type="ECO:0000313" key="4">
    <source>
        <dbReference type="Proteomes" id="UP000237438"/>
    </source>
</evidence>
<sequence length="713" mass="81645">MNISYLSSQVSSVTDQLNSLFEEIGTPCNEREKRESELLAALSKTLNNYVRQITAEKHNLVEEAQHIIKTIKQMEASLDDQKPAVDRKDDEIIITYPLMQCLKELKKKHLQISRLHKERFEEVKKLVQSLVSYSSHLEPSFVKITLPPTSPSASIPPTFDLSPKYIISLEKEFDRVFKEYNQRASSVKSLSESIILLWAELGTPQAQTDRNIVEHYRDSPEKLGLHEADIVQLRLKLDKLKDERRKREKQLQDLSEQVELLWNKLRIDDEYRKSFLNSNRGCGIRQINTYEYELTRLIELKRQNLDLFVEDARYKLQELWDSLYFSEEEMLEFTPAFSDVYTDALLEAHEQEISKLEALKNQCAPILNLLEKHRSLVKDRDDLQASSQDASRLLGRGQKGEKRDPTRLLREEKMRKRISKELPKISNELRKDLEKWENEHGRPFLVHGERYLDLLLEESRVVPGPRSKTPAGPPISAKKTLKGGQLTGPICNTNLPQPFAASRAGAKTPVAKTTLKRNEAISTIKKSPSKIPARAPLSNLKNDSPQRNFVLSSVQKHGHALSTPLSQAPPPKIREIYMPPPNSRLNYRAESVISSSSLRQVTPEDTFFENNFKESQRLYVPPNYQSQACAYQKGVSSADFYSSRQASSASNTTISGSENWQTIEDDSEPEDEIPDTYYSKLCSVNGKRFNPNEFNSSSQFKKQKAGVDQPVIK</sequence>
<evidence type="ECO:0008006" key="5">
    <source>
        <dbReference type="Google" id="ProtNLM"/>
    </source>
</evidence>
<organism evidence="3 4">
    <name type="scientific">Erysiphe pulchra</name>
    <dbReference type="NCBI Taxonomy" id="225359"/>
    <lineage>
        <taxon>Eukaryota</taxon>
        <taxon>Fungi</taxon>
        <taxon>Dikarya</taxon>
        <taxon>Ascomycota</taxon>
        <taxon>Pezizomycotina</taxon>
        <taxon>Leotiomycetes</taxon>
        <taxon>Erysiphales</taxon>
        <taxon>Erysiphaceae</taxon>
        <taxon>Erysiphe</taxon>
    </lineage>
</organism>
<dbReference type="GO" id="GO:1990023">
    <property type="term" value="C:mitotic spindle midzone"/>
    <property type="evidence" value="ECO:0007669"/>
    <property type="project" value="TreeGrafter"/>
</dbReference>
<dbReference type="Gene3D" id="1.20.58.1520">
    <property type="match status" value="1"/>
</dbReference>
<dbReference type="GO" id="GO:0005737">
    <property type="term" value="C:cytoplasm"/>
    <property type="evidence" value="ECO:0007669"/>
    <property type="project" value="TreeGrafter"/>
</dbReference>
<feature type="region of interest" description="Disordered" evidence="2">
    <location>
        <begin position="647"/>
        <end position="673"/>
    </location>
</feature>
<accession>A0A2S4PYE8</accession>
<feature type="compositionally biased region" description="Polar residues" evidence="2">
    <location>
        <begin position="647"/>
        <end position="662"/>
    </location>
</feature>
<dbReference type="PANTHER" id="PTHR19321:SF41">
    <property type="entry name" value="FASCETTO-RELATED"/>
    <property type="match status" value="1"/>
</dbReference>
<dbReference type="OrthoDB" id="642895at2759"/>
<comment type="caution">
    <text evidence="3">The sequence shown here is derived from an EMBL/GenBank/DDBJ whole genome shotgun (WGS) entry which is preliminary data.</text>
</comment>
<feature type="coiled-coil region" evidence="1">
    <location>
        <begin position="223"/>
        <end position="257"/>
    </location>
</feature>
<dbReference type="STRING" id="225359.A0A2S4PYE8"/>
<evidence type="ECO:0000256" key="1">
    <source>
        <dbReference type="SAM" id="Coils"/>
    </source>
</evidence>
<gene>
    <name evidence="3" type="ORF">EPUL_001267</name>
</gene>
<dbReference type="GO" id="GO:0008017">
    <property type="term" value="F:microtubule binding"/>
    <property type="evidence" value="ECO:0007669"/>
    <property type="project" value="InterPro"/>
</dbReference>
<name>A0A2S4PYE8_9PEZI</name>
<dbReference type="InterPro" id="IPR007145">
    <property type="entry name" value="MAP65_Ase1_PRC1"/>
</dbReference>
<dbReference type="PANTHER" id="PTHR19321">
    <property type="entry name" value="PROTEIN REGULATOR OF CYTOKINESIS 1 PRC1-RELATED"/>
    <property type="match status" value="1"/>
</dbReference>
<evidence type="ECO:0000256" key="2">
    <source>
        <dbReference type="SAM" id="MobiDB-lite"/>
    </source>
</evidence>
<dbReference type="GO" id="GO:0051256">
    <property type="term" value="P:mitotic spindle midzone assembly"/>
    <property type="evidence" value="ECO:0007669"/>
    <property type="project" value="TreeGrafter"/>
</dbReference>
<dbReference type="Proteomes" id="UP000237438">
    <property type="component" value="Unassembled WGS sequence"/>
</dbReference>
<keyword evidence="4" id="KW-1185">Reference proteome</keyword>
<feature type="region of interest" description="Disordered" evidence="2">
    <location>
        <begin position="693"/>
        <end position="713"/>
    </location>
</feature>
<feature type="region of interest" description="Disordered" evidence="2">
    <location>
        <begin position="380"/>
        <end position="408"/>
    </location>
</feature>
<feature type="compositionally biased region" description="Acidic residues" evidence="2">
    <location>
        <begin position="663"/>
        <end position="673"/>
    </location>
</feature>
<feature type="region of interest" description="Disordered" evidence="2">
    <location>
        <begin position="525"/>
        <end position="544"/>
    </location>
</feature>
<dbReference type="Pfam" id="PF03999">
    <property type="entry name" value="MAP65_ASE1"/>
    <property type="match status" value="1"/>
</dbReference>